<protein>
    <submittedName>
        <fullName evidence="1">Uncharacterized protein</fullName>
    </submittedName>
</protein>
<name>A0A382GXA5_9ZZZZ</name>
<dbReference type="EMBL" id="UINC01057923">
    <property type="protein sequence ID" value="SVB79599.1"/>
    <property type="molecule type" value="Genomic_DNA"/>
</dbReference>
<proteinExistence type="predicted"/>
<organism evidence="1">
    <name type="scientific">marine metagenome</name>
    <dbReference type="NCBI Taxonomy" id="408172"/>
    <lineage>
        <taxon>unclassified sequences</taxon>
        <taxon>metagenomes</taxon>
        <taxon>ecological metagenomes</taxon>
    </lineage>
</organism>
<dbReference type="AlphaFoldDB" id="A0A382GXA5"/>
<sequence>MQNKYIQLFLLYVLLVVKLGAGVKVTGAKTASGATGQDIAGKFNESNEITIAITLSGNQADNGSNDVSENCIAVYVGFSTTESITISNSLEDDGLSWTKTFSDNTVTYDASISRAITNDILTNAYGSQPNDRYFDFTIRFTDCSGTTVDSDGDGGVDGDDIHAVDFDCDGAGINCQEDNLFYDRTDPTVLSVGYPASNDSKFNSKSFKYTLSEDLHGSLTSTLTIEGDAGGSGLDNGETYTYTFSLGAAEADAGSERTIDVSSDFTPTINPPTGDGSQYDLYFNIYDVAGNYYRQRARSNVIYDATRPTITAITTTENPTTATYKLGDPIEFTVNFSEIVTADGTMTVTLTSTNSAA</sequence>
<evidence type="ECO:0000313" key="1">
    <source>
        <dbReference type="EMBL" id="SVB79599.1"/>
    </source>
</evidence>
<feature type="non-terminal residue" evidence="1">
    <location>
        <position position="357"/>
    </location>
</feature>
<reference evidence="1" key="1">
    <citation type="submission" date="2018-05" db="EMBL/GenBank/DDBJ databases">
        <authorList>
            <person name="Lanie J.A."/>
            <person name="Ng W.-L."/>
            <person name="Kazmierczak K.M."/>
            <person name="Andrzejewski T.M."/>
            <person name="Davidsen T.M."/>
            <person name="Wayne K.J."/>
            <person name="Tettelin H."/>
            <person name="Glass J.I."/>
            <person name="Rusch D."/>
            <person name="Podicherti R."/>
            <person name="Tsui H.-C.T."/>
            <person name="Winkler M.E."/>
        </authorList>
    </citation>
    <scope>NUCLEOTIDE SEQUENCE</scope>
</reference>
<accession>A0A382GXA5</accession>
<gene>
    <name evidence="1" type="ORF">METZ01_LOCUS232453</name>
</gene>